<dbReference type="Proteomes" id="UP001595886">
    <property type="component" value="Unassembled WGS sequence"/>
</dbReference>
<evidence type="ECO:0000256" key="6">
    <source>
        <dbReference type="ARBA" id="ARBA00032162"/>
    </source>
</evidence>
<organism evidence="9 10">
    <name type="scientific">Dokdonella ginsengisoli</name>
    <dbReference type="NCBI Taxonomy" id="363846"/>
    <lineage>
        <taxon>Bacteria</taxon>
        <taxon>Pseudomonadati</taxon>
        <taxon>Pseudomonadota</taxon>
        <taxon>Gammaproteobacteria</taxon>
        <taxon>Lysobacterales</taxon>
        <taxon>Rhodanobacteraceae</taxon>
        <taxon>Dokdonella</taxon>
    </lineage>
</organism>
<gene>
    <name evidence="9" type="ORF">ACFO6Q_02510</name>
</gene>
<proteinExistence type="inferred from homology"/>
<dbReference type="PANTHER" id="PTHR11839">
    <property type="entry name" value="UDP/ADP-SUGAR PYROPHOSPHATASE"/>
    <property type="match status" value="1"/>
</dbReference>
<dbReference type="RefSeq" id="WP_380018928.1">
    <property type="nucleotide sequence ID" value="NZ_JBHSHD010000003.1"/>
</dbReference>
<evidence type="ECO:0000313" key="10">
    <source>
        <dbReference type="Proteomes" id="UP001595886"/>
    </source>
</evidence>
<comment type="catalytic activity">
    <reaction evidence="1">
        <text>GDP-alpha-D-mannose + H2O = alpha-D-mannose 1-phosphate + GMP + 2 H(+)</text>
        <dbReference type="Rhea" id="RHEA:27978"/>
        <dbReference type="ChEBI" id="CHEBI:15377"/>
        <dbReference type="ChEBI" id="CHEBI:15378"/>
        <dbReference type="ChEBI" id="CHEBI:57527"/>
        <dbReference type="ChEBI" id="CHEBI:58115"/>
        <dbReference type="ChEBI" id="CHEBI:58409"/>
    </reaction>
</comment>
<dbReference type="Gene3D" id="3.90.79.10">
    <property type="entry name" value="Nucleoside Triphosphate Pyrophosphohydrolase"/>
    <property type="match status" value="1"/>
</dbReference>
<dbReference type="GO" id="GO:0016787">
    <property type="term" value="F:hydrolase activity"/>
    <property type="evidence" value="ECO:0007669"/>
    <property type="project" value="UniProtKB-KW"/>
</dbReference>
<sequence length="182" mass="20002">MTETQTLCNGTWLRLKKRGRWEYAERTNPGGGVMIVAVTPEDRILFVEQYRPAIECMTIEMPAGLVGDVASSADESAVEAAHRELVEETGYRAGRIEFLMAGPTSAGMSNEILAFVRAYDLERAHAGGGDETEDILVHEIPRSEAAAWLVEKIRAGYSIDPKMFAGLYLLDHGEALFANPRA</sequence>
<dbReference type="PANTHER" id="PTHR11839:SF18">
    <property type="entry name" value="NUDIX HYDROLASE DOMAIN-CONTAINING PROTEIN"/>
    <property type="match status" value="1"/>
</dbReference>
<comment type="cofactor">
    <cofactor evidence="2">
        <name>Mg(2+)</name>
        <dbReference type="ChEBI" id="CHEBI:18420"/>
    </cofactor>
</comment>
<protein>
    <recommendedName>
        <fullName evidence="4">GDP-mannose pyrophosphatase</fullName>
    </recommendedName>
    <alternativeName>
        <fullName evidence="6">GDP-mannose hydrolase</fullName>
    </alternativeName>
    <alternativeName>
        <fullName evidence="7">GDPMK</fullName>
    </alternativeName>
</protein>
<evidence type="ECO:0000256" key="5">
    <source>
        <dbReference type="ARBA" id="ARBA00022801"/>
    </source>
</evidence>
<evidence type="ECO:0000256" key="3">
    <source>
        <dbReference type="ARBA" id="ARBA00007275"/>
    </source>
</evidence>
<keyword evidence="5 9" id="KW-0378">Hydrolase</keyword>
<dbReference type="CDD" id="cd03424">
    <property type="entry name" value="NUDIX_ADPRase_Nudt5_UGPPase_Nudt14"/>
    <property type="match status" value="1"/>
</dbReference>
<name>A0ABV9QR17_9GAMM</name>
<evidence type="ECO:0000256" key="1">
    <source>
        <dbReference type="ARBA" id="ARBA00000847"/>
    </source>
</evidence>
<dbReference type="InterPro" id="IPR000086">
    <property type="entry name" value="NUDIX_hydrolase_dom"/>
</dbReference>
<reference evidence="10" key="1">
    <citation type="journal article" date="2019" name="Int. J. Syst. Evol. Microbiol.">
        <title>The Global Catalogue of Microorganisms (GCM) 10K type strain sequencing project: providing services to taxonomists for standard genome sequencing and annotation.</title>
        <authorList>
            <consortium name="The Broad Institute Genomics Platform"/>
            <consortium name="The Broad Institute Genome Sequencing Center for Infectious Disease"/>
            <person name="Wu L."/>
            <person name="Ma J."/>
        </authorList>
    </citation>
    <scope>NUCLEOTIDE SEQUENCE [LARGE SCALE GENOMIC DNA]</scope>
    <source>
        <strain evidence="10">CCUG 30340</strain>
    </source>
</reference>
<dbReference type="Pfam" id="PF00293">
    <property type="entry name" value="NUDIX"/>
    <property type="match status" value="1"/>
</dbReference>
<evidence type="ECO:0000256" key="2">
    <source>
        <dbReference type="ARBA" id="ARBA00001946"/>
    </source>
</evidence>
<evidence type="ECO:0000259" key="8">
    <source>
        <dbReference type="PROSITE" id="PS51462"/>
    </source>
</evidence>
<dbReference type="SUPFAM" id="SSF55811">
    <property type="entry name" value="Nudix"/>
    <property type="match status" value="1"/>
</dbReference>
<dbReference type="PROSITE" id="PS51462">
    <property type="entry name" value="NUDIX"/>
    <property type="match status" value="1"/>
</dbReference>
<dbReference type="InterPro" id="IPR015797">
    <property type="entry name" value="NUDIX_hydrolase-like_dom_sf"/>
</dbReference>
<comment type="similarity">
    <text evidence="3">Belongs to the Nudix hydrolase family. NudK subfamily.</text>
</comment>
<evidence type="ECO:0000256" key="7">
    <source>
        <dbReference type="ARBA" id="ARBA00032272"/>
    </source>
</evidence>
<keyword evidence="10" id="KW-1185">Reference proteome</keyword>
<dbReference type="EMBL" id="JBHSHD010000003">
    <property type="protein sequence ID" value="MFC4819178.1"/>
    <property type="molecule type" value="Genomic_DNA"/>
</dbReference>
<comment type="caution">
    <text evidence="9">The sequence shown here is derived from an EMBL/GenBank/DDBJ whole genome shotgun (WGS) entry which is preliminary data.</text>
</comment>
<accession>A0ABV9QR17</accession>
<evidence type="ECO:0000256" key="4">
    <source>
        <dbReference type="ARBA" id="ARBA00016377"/>
    </source>
</evidence>
<evidence type="ECO:0000313" key="9">
    <source>
        <dbReference type="EMBL" id="MFC4819178.1"/>
    </source>
</evidence>
<feature type="domain" description="Nudix hydrolase" evidence="8">
    <location>
        <begin position="26"/>
        <end position="162"/>
    </location>
</feature>